<feature type="transmembrane region" description="Helical" evidence="5">
    <location>
        <begin position="351"/>
        <end position="373"/>
    </location>
</feature>
<keyword evidence="5" id="KW-0472">Membrane</keyword>
<name>A0ABN6EUR5_9BACT</name>
<dbReference type="SMART" id="SM00283">
    <property type="entry name" value="MA"/>
    <property type="match status" value="1"/>
</dbReference>
<dbReference type="SMART" id="SM00304">
    <property type="entry name" value="HAMP"/>
    <property type="match status" value="1"/>
</dbReference>
<feature type="compositionally biased region" description="Acidic residues" evidence="4">
    <location>
        <begin position="705"/>
        <end position="716"/>
    </location>
</feature>
<feature type="domain" description="HAMP" evidence="7">
    <location>
        <begin position="375"/>
        <end position="431"/>
    </location>
</feature>
<dbReference type="InterPro" id="IPR029151">
    <property type="entry name" value="Sensor-like_sf"/>
</dbReference>
<dbReference type="SUPFAM" id="SSF103190">
    <property type="entry name" value="Sensory domain-like"/>
    <property type="match status" value="1"/>
</dbReference>
<dbReference type="Pfam" id="PF00015">
    <property type="entry name" value="MCPsignal"/>
    <property type="match status" value="1"/>
</dbReference>
<dbReference type="Gene3D" id="1.10.287.950">
    <property type="entry name" value="Methyl-accepting chemotaxis protein"/>
    <property type="match status" value="1"/>
</dbReference>
<sequence>MKLGPKMTALGAVLVGLTVSCILGIMLWQSAVVGERLTLYFDKQSQHEIELAVVDARNLLVTQHAALSNELENDMRVLLDIVERNGGLALSDEQAEWTAVNQISKAGSPVRLSKMTLGGQWLGQNAAADKSTILVDEIMRLTGATCTVFQTMNESGDLLRVATNILKTDGNRAVGTYIPSSSIVAQTIRSGETFHGTAYVVNAWYLTQYRPIKDANGKVLGCLYVGILQEGVEQLRDGLKSVVVGETGFLSILGSSGNGAGVVRLHKDAGLEGTNLMGVTADDGENIYKTLIQAANDADGKPVTKKVVLDGTETILAAVGFKPWGWVIVGNGYVQEFMAGKHVADAALSAISWWTVGIGSIMLVLSILTFYWFALKVSRSIGNAVSVMVDVNSGNLNVRELPVETGRFRDEMDVLGEAVNSMGDRLREVVSSVQQSTNSVTKGSAELAQTSMALSEGASNQASAVEEVSASMETMTANIQLNTDNAGQTESIAREAADDAKQGGESVDKTVVAMRQIADKIAIVEEIARQTNLLALNAAIEAARAGEHGKGFAVVASEVRKLAERSGIAAAEIKDLSAHSVSVAEQAGKMLEKMVPDITRTAELVQEIAAGSSEQSSGAEQIKTAVRELDNVVQQNASESEHVAGASEELAAHATQLQETIGFFRLSEGGVAPKASLVTTVKPAPPKPLPQAAPAPAGSGVALEMDSDDDSDYERF</sequence>
<evidence type="ECO:0000256" key="3">
    <source>
        <dbReference type="PROSITE-ProRule" id="PRU00284"/>
    </source>
</evidence>
<dbReference type="InterPro" id="IPR003660">
    <property type="entry name" value="HAMP_dom"/>
</dbReference>
<dbReference type="InterPro" id="IPR004089">
    <property type="entry name" value="MCPsignal_dom"/>
</dbReference>
<evidence type="ECO:0000313" key="9">
    <source>
        <dbReference type="Proteomes" id="UP001053296"/>
    </source>
</evidence>
<dbReference type="Pfam" id="PF00672">
    <property type="entry name" value="HAMP"/>
    <property type="match status" value="1"/>
</dbReference>
<organism evidence="8 9">
    <name type="scientific">Pseudodesulfovibrio sediminis</name>
    <dbReference type="NCBI Taxonomy" id="2810563"/>
    <lineage>
        <taxon>Bacteria</taxon>
        <taxon>Pseudomonadati</taxon>
        <taxon>Thermodesulfobacteriota</taxon>
        <taxon>Desulfovibrionia</taxon>
        <taxon>Desulfovibrionales</taxon>
        <taxon>Desulfovibrionaceae</taxon>
    </lineage>
</organism>
<comment type="similarity">
    <text evidence="2">Belongs to the methyl-accepting chemotaxis (MCP) protein family.</text>
</comment>
<feature type="domain" description="Methyl-accepting transducer" evidence="6">
    <location>
        <begin position="436"/>
        <end position="651"/>
    </location>
</feature>
<accession>A0ABN6EUR5</accession>
<dbReference type="CDD" id="cd06225">
    <property type="entry name" value="HAMP"/>
    <property type="match status" value="1"/>
</dbReference>
<dbReference type="PANTHER" id="PTHR43531:SF11">
    <property type="entry name" value="METHYL-ACCEPTING CHEMOTAXIS PROTEIN 3"/>
    <property type="match status" value="1"/>
</dbReference>
<dbReference type="PROSITE" id="PS51257">
    <property type="entry name" value="PROKAR_LIPOPROTEIN"/>
    <property type="match status" value="1"/>
</dbReference>
<keyword evidence="3" id="KW-0807">Transducer</keyword>
<keyword evidence="1" id="KW-0145">Chemotaxis</keyword>
<evidence type="ECO:0008006" key="10">
    <source>
        <dbReference type="Google" id="ProtNLM"/>
    </source>
</evidence>
<proteinExistence type="inferred from homology"/>
<evidence type="ECO:0000256" key="5">
    <source>
        <dbReference type="SAM" id="Phobius"/>
    </source>
</evidence>
<dbReference type="Proteomes" id="UP001053296">
    <property type="component" value="Chromosome"/>
</dbReference>
<evidence type="ECO:0000256" key="1">
    <source>
        <dbReference type="ARBA" id="ARBA00022500"/>
    </source>
</evidence>
<dbReference type="RefSeq" id="WP_229591201.1">
    <property type="nucleotide sequence ID" value="NZ_AP024485.1"/>
</dbReference>
<dbReference type="SUPFAM" id="SSF58104">
    <property type="entry name" value="Methyl-accepting chemotaxis protein (MCP) signaling domain"/>
    <property type="match status" value="1"/>
</dbReference>
<dbReference type="PROSITE" id="PS50111">
    <property type="entry name" value="CHEMOTAXIS_TRANSDUC_2"/>
    <property type="match status" value="1"/>
</dbReference>
<feature type="region of interest" description="Disordered" evidence="4">
    <location>
        <begin position="679"/>
        <end position="716"/>
    </location>
</feature>
<gene>
    <name evidence="8" type="ORF">PSDVSF_24620</name>
</gene>
<dbReference type="Pfam" id="PF17201">
    <property type="entry name" value="Cache_3-Cache_2"/>
    <property type="match status" value="1"/>
</dbReference>
<dbReference type="CDD" id="cd11386">
    <property type="entry name" value="MCP_signal"/>
    <property type="match status" value="1"/>
</dbReference>
<reference evidence="8" key="1">
    <citation type="journal article" date="2022" name="Arch. Microbiol.">
        <title>Pseudodesulfovibrio sediminis sp. nov., a mesophilic and neutrophilic sulfate-reducing bacterium isolated from sediment of a brackish lake.</title>
        <authorList>
            <person name="Takahashi A."/>
            <person name="Kojima H."/>
            <person name="Watanabe M."/>
            <person name="Fukui M."/>
        </authorList>
    </citation>
    <scope>NUCLEOTIDE SEQUENCE</scope>
    <source>
        <strain evidence="8">SF6</strain>
    </source>
</reference>
<protein>
    <recommendedName>
        <fullName evidence="10">Methyl-accepting chemotaxis sensory transducer</fullName>
    </recommendedName>
</protein>
<dbReference type="Gene3D" id="3.30.450.20">
    <property type="entry name" value="PAS domain"/>
    <property type="match status" value="1"/>
</dbReference>
<evidence type="ECO:0000259" key="7">
    <source>
        <dbReference type="PROSITE" id="PS50885"/>
    </source>
</evidence>
<dbReference type="InterPro" id="IPR004090">
    <property type="entry name" value="Chemotax_Me-accpt_rcpt"/>
</dbReference>
<evidence type="ECO:0000256" key="4">
    <source>
        <dbReference type="SAM" id="MobiDB-lite"/>
    </source>
</evidence>
<evidence type="ECO:0000256" key="2">
    <source>
        <dbReference type="ARBA" id="ARBA00029447"/>
    </source>
</evidence>
<dbReference type="PROSITE" id="PS50885">
    <property type="entry name" value="HAMP"/>
    <property type="match status" value="1"/>
</dbReference>
<dbReference type="InterPro" id="IPR033462">
    <property type="entry name" value="Cache_3-Cache_2"/>
</dbReference>
<dbReference type="PRINTS" id="PR00260">
    <property type="entry name" value="CHEMTRNSDUCR"/>
</dbReference>
<feature type="compositionally biased region" description="Pro residues" evidence="4">
    <location>
        <begin position="683"/>
        <end position="693"/>
    </location>
</feature>
<keyword evidence="5" id="KW-1133">Transmembrane helix</keyword>
<keyword evidence="9" id="KW-1185">Reference proteome</keyword>
<evidence type="ECO:0000259" key="6">
    <source>
        <dbReference type="PROSITE" id="PS50111"/>
    </source>
</evidence>
<dbReference type="PANTHER" id="PTHR43531">
    <property type="entry name" value="PROTEIN ICFG"/>
    <property type="match status" value="1"/>
</dbReference>
<dbReference type="EMBL" id="AP024485">
    <property type="protein sequence ID" value="BCS89220.1"/>
    <property type="molecule type" value="Genomic_DNA"/>
</dbReference>
<keyword evidence="5" id="KW-0812">Transmembrane</keyword>
<dbReference type="InterPro" id="IPR051310">
    <property type="entry name" value="MCP_chemotaxis"/>
</dbReference>
<evidence type="ECO:0000313" key="8">
    <source>
        <dbReference type="EMBL" id="BCS89220.1"/>
    </source>
</evidence>